<gene>
    <name evidence="5" type="ORF">DB88DRAFT_537995</name>
</gene>
<feature type="compositionally biased region" description="Low complexity" evidence="3">
    <location>
        <begin position="8"/>
        <end position="25"/>
    </location>
</feature>
<dbReference type="SMART" id="SM00555">
    <property type="entry name" value="GIT"/>
    <property type="match status" value="2"/>
</dbReference>
<dbReference type="PANTHER" id="PTHR21601:SF0">
    <property type="entry name" value="PROTEIN SPA2-RELATED"/>
    <property type="match status" value="1"/>
</dbReference>
<dbReference type="EMBL" id="JAODAN010000002">
    <property type="protein sequence ID" value="KAK1926051.1"/>
    <property type="molecule type" value="Genomic_DNA"/>
</dbReference>
<feature type="compositionally biased region" description="Polar residues" evidence="3">
    <location>
        <begin position="779"/>
        <end position="791"/>
    </location>
</feature>
<feature type="domain" description="GIT Spa2 homology (SHD)" evidence="4">
    <location>
        <begin position="170"/>
        <end position="200"/>
    </location>
</feature>
<evidence type="ECO:0000259" key="4">
    <source>
        <dbReference type="SMART" id="SM00555"/>
    </source>
</evidence>
<feature type="compositionally biased region" description="Polar residues" evidence="3">
    <location>
        <begin position="259"/>
        <end position="274"/>
    </location>
</feature>
<keyword evidence="2" id="KW-0175">Coiled coil</keyword>
<name>A0AAD9FTY2_PAPLA</name>
<dbReference type="InterPro" id="IPR039892">
    <property type="entry name" value="Spa2/Sph1"/>
</dbReference>
<dbReference type="InterPro" id="IPR022018">
    <property type="entry name" value="GIT1_C"/>
</dbReference>
<sequence>MTMTSNRPYATPTYPASPAPTTASSLNYSQYGTGSFSTPSRHQTSISVSSSSQAPIGALRDMRNPQRAHTDLAPKTTGQVKERRAESKEVAKVHWKALREFLQEWLQKESPTARASAREKLTRLTKLQFQELSTDVYDELMRRIDTENGTPDNLPFLPVREDFHPKRNQARQKLATLPKNRFKDLASDVFHELCRRYPEFQDEQQSTTYADEPPPAPGPVHQRPPEVVAQPQPHSLRERERLRDNPTPPPISRLDSAGHQRQGSRNISAGSSVGSAMLDRPRPSLDSSRSFSDRLNSGGGAFGAQPTAATNDVVVPVKSRMKEEEIQVPYARESLVDRPLSTASRDSRASSVRDFREKGGARTPRGDGDPQDMISPRTADDREYYDRMSFSSNLTSKSRALGQGPTGWDDDREQKIRSEYELRIAGLERKIGSLEGEKEELARKENDQRERGREWEDEVRGLKERAALHASNLRSLQHELDLARDAAEAARSHTDQSGRQAQEEINQWRDRCDNLEDEVRRLEVEKTALEAAVGAGRAGSYEAVAELKAEIHSLVDELNALSARNDDLIAARERDAQAMNDMEAQVAEYKRKYDSVRIELRNLKATSTMFVSKPVNDDHLPASPDGNIADVHVSAFQGSVDGMLQAARSSTPSGVLPAMKAIVEAITEIGEDVKTFEAHPNIDVDVSRLESLKHESTTRLNYLMQAARNHAMASGLSPVSLIDAAAGHLSANVVEIIKLLKIRRTVKEQGNGPAVRPNRSSMSIKDMVDRTRGAGTPTEPKSASSIRSNPFGSEERLREPAAPVRQSSADDVQLRPDPQPMQMNRQQNGSNSGSGGIIHGMLSNLRINSYQSVASSIARSDSFDLERKASIASDRQAPRPNIHVHDERERHPNGTGDGPRHGRMSEASETSGSSSVLPVTADLPAEEYKYNEDREPEVFNNEGGNEQEWDDVKPYLETQSSALVNAIQNLLAAIRTGTQTPALNEHLSEVIAIASSIVAISTNALPAGLRGEGGPLLKDLVANTNKLSEAQEQAKGGGFDKSVRQVIASASFGVAKSLKAIMKLGSE</sequence>
<organism evidence="5 6">
    <name type="scientific">Papiliotrema laurentii</name>
    <name type="common">Cryptococcus laurentii</name>
    <dbReference type="NCBI Taxonomy" id="5418"/>
    <lineage>
        <taxon>Eukaryota</taxon>
        <taxon>Fungi</taxon>
        <taxon>Dikarya</taxon>
        <taxon>Basidiomycota</taxon>
        <taxon>Agaricomycotina</taxon>
        <taxon>Tremellomycetes</taxon>
        <taxon>Tremellales</taxon>
        <taxon>Rhynchogastremaceae</taxon>
        <taxon>Papiliotrema</taxon>
    </lineage>
</organism>
<dbReference type="Pfam" id="PF23742">
    <property type="entry name" value="VBS_C3G9"/>
    <property type="match status" value="1"/>
</dbReference>
<dbReference type="Proteomes" id="UP001182556">
    <property type="component" value="Unassembled WGS sequence"/>
</dbReference>
<feature type="domain" description="GIT Spa2 homology (SHD)" evidence="4">
    <location>
        <begin position="117"/>
        <end position="148"/>
    </location>
</feature>
<feature type="region of interest" description="Disordered" evidence="3">
    <location>
        <begin position="202"/>
        <end position="384"/>
    </location>
</feature>
<feature type="compositionally biased region" description="Basic and acidic residues" evidence="3">
    <location>
        <begin position="345"/>
        <end position="368"/>
    </location>
</feature>
<keyword evidence="6" id="KW-1185">Reference proteome</keyword>
<feature type="coiled-coil region" evidence="2">
    <location>
        <begin position="417"/>
        <end position="606"/>
    </location>
</feature>
<feature type="compositionally biased region" description="Low complexity" evidence="3">
    <location>
        <begin position="821"/>
        <end position="831"/>
    </location>
</feature>
<dbReference type="GO" id="GO:0005078">
    <property type="term" value="F:MAP-kinase scaffold activity"/>
    <property type="evidence" value="ECO:0007669"/>
    <property type="project" value="TreeGrafter"/>
</dbReference>
<evidence type="ECO:0000256" key="3">
    <source>
        <dbReference type="SAM" id="MobiDB-lite"/>
    </source>
</evidence>
<evidence type="ECO:0000256" key="2">
    <source>
        <dbReference type="SAM" id="Coils"/>
    </source>
</evidence>
<protein>
    <recommendedName>
        <fullName evidence="4">GIT Spa2 homology (SHD) domain-containing protein</fullName>
    </recommendedName>
</protein>
<dbReference type="Pfam" id="PF08518">
    <property type="entry name" value="GIT_SHD"/>
    <property type="match status" value="2"/>
</dbReference>
<dbReference type="Gene3D" id="1.10.287.1490">
    <property type="match status" value="1"/>
</dbReference>
<dbReference type="InterPro" id="IPR056439">
    <property type="entry name" value="VBS_C3G9"/>
</dbReference>
<feature type="region of interest" description="Disordered" evidence="3">
    <location>
        <begin position="869"/>
        <end position="917"/>
    </location>
</feature>
<feature type="compositionally biased region" description="Low complexity" evidence="3">
    <location>
        <begin position="284"/>
        <end position="295"/>
    </location>
</feature>
<feature type="compositionally biased region" description="Basic and acidic residues" evidence="3">
    <location>
        <begin position="883"/>
        <end position="906"/>
    </location>
</feature>
<reference evidence="5" key="1">
    <citation type="submission" date="2023-02" db="EMBL/GenBank/DDBJ databases">
        <title>Identification and recombinant expression of a fungal hydrolase from Papiliotrema laurentii that hydrolyzes apple cutin and clears colloidal polyester polyurethane.</title>
        <authorList>
            <consortium name="DOE Joint Genome Institute"/>
            <person name="Roman V.A."/>
            <person name="Bojanowski C."/>
            <person name="Crable B.R."/>
            <person name="Wagner D.N."/>
            <person name="Hung C.S."/>
            <person name="Nadeau L.J."/>
            <person name="Schratz L."/>
            <person name="Haridas S."/>
            <person name="Pangilinan J."/>
            <person name="Lipzen A."/>
            <person name="Na H."/>
            <person name="Yan M."/>
            <person name="Ng V."/>
            <person name="Grigoriev I.V."/>
            <person name="Spatafora J.W."/>
            <person name="Barlow D."/>
            <person name="Biffinger J."/>
            <person name="Kelley-Loughnane N."/>
            <person name="Varaljay V.A."/>
            <person name="Crookes-Goodson W.J."/>
        </authorList>
    </citation>
    <scope>NUCLEOTIDE SEQUENCE</scope>
    <source>
        <strain evidence="5">5307AH</strain>
    </source>
</reference>
<feature type="region of interest" description="Disordered" evidence="3">
    <location>
        <begin position="1"/>
        <end position="85"/>
    </location>
</feature>
<keyword evidence="1" id="KW-0677">Repeat</keyword>
<evidence type="ECO:0000313" key="5">
    <source>
        <dbReference type="EMBL" id="KAK1926051.1"/>
    </source>
</evidence>
<dbReference type="GO" id="GO:1902716">
    <property type="term" value="C:cell cortex of growing cell tip"/>
    <property type="evidence" value="ECO:0007669"/>
    <property type="project" value="TreeGrafter"/>
</dbReference>
<dbReference type="GO" id="GO:0005826">
    <property type="term" value="C:actomyosin contractile ring"/>
    <property type="evidence" value="ECO:0007669"/>
    <property type="project" value="TreeGrafter"/>
</dbReference>
<feature type="compositionally biased region" description="Polar residues" evidence="3">
    <location>
        <begin position="26"/>
        <end position="44"/>
    </location>
</feature>
<evidence type="ECO:0000256" key="1">
    <source>
        <dbReference type="ARBA" id="ARBA00022737"/>
    </source>
</evidence>
<evidence type="ECO:0000313" key="6">
    <source>
        <dbReference type="Proteomes" id="UP001182556"/>
    </source>
</evidence>
<dbReference type="PANTHER" id="PTHR21601">
    <property type="entry name" value="SPA2 PROTEIN"/>
    <property type="match status" value="1"/>
</dbReference>
<dbReference type="AlphaFoldDB" id="A0AAD9FTY2"/>
<feature type="region of interest" description="Disordered" evidence="3">
    <location>
        <begin position="748"/>
        <end position="837"/>
    </location>
</feature>
<dbReference type="InterPro" id="IPR013724">
    <property type="entry name" value="GIT_SHD"/>
</dbReference>
<proteinExistence type="predicted"/>
<dbReference type="Pfam" id="PF12205">
    <property type="entry name" value="GIT1_C"/>
    <property type="match status" value="1"/>
</dbReference>
<feature type="compositionally biased region" description="Basic and acidic residues" evidence="3">
    <location>
        <begin position="60"/>
        <end position="72"/>
    </location>
</feature>
<accession>A0AAD9FTY2</accession>
<feature type="compositionally biased region" description="Basic and acidic residues" evidence="3">
    <location>
        <begin position="235"/>
        <end position="244"/>
    </location>
</feature>
<comment type="caution">
    <text evidence="5">The sequence shown here is derived from an EMBL/GenBank/DDBJ whole genome shotgun (WGS) entry which is preliminary data.</text>
</comment>